<dbReference type="EMBL" id="CAEZXV010000095">
    <property type="protein sequence ID" value="CAB4706875.1"/>
    <property type="molecule type" value="Genomic_DNA"/>
</dbReference>
<reference evidence="2" key="1">
    <citation type="submission" date="2020-05" db="EMBL/GenBank/DDBJ databases">
        <authorList>
            <person name="Chiriac C."/>
            <person name="Salcher M."/>
            <person name="Ghai R."/>
            <person name="Kavagutti S V."/>
        </authorList>
    </citation>
    <scope>NUCLEOTIDE SEQUENCE</scope>
</reference>
<evidence type="ECO:0000313" key="2">
    <source>
        <dbReference type="EMBL" id="CAB4706875.1"/>
    </source>
</evidence>
<proteinExistence type="predicted"/>
<keyword evidence="1" id="KW-0812">Transmembrane</keyword>
<keyword evidence="1" id="KW-0472">Membrane</keyword>
<feature type="transmembrane region" description="Helical" evidence="1">
    <location>
        <begin position="21"/>
        <end position="43"/>
    </location>
</feature>
<gene>
    <name evidence="2" type="ORF">UFOPK2598_00877</name>
</gene>
<keyword evidence="1" id="KW-1133">Transmembrane helix</keyword>
<evidence type="ECO:0000256" key="1">
    <source>
        <dbReference type="SAM" id="Phobius"/>
    </source>
</evidence>
<protein>
    <submittedName>
        <fullName evidence="2">Unannotated protein</fullName>
    </submittedName>
</protein>
<dbReference type="AlphaFoldDB" id="A0A6J6QCG2"/>
<accession>A0A6J6QCG2</accession>
<sequence length="122" mass="12768">MRQPNSKILNSLQSEKGTVESALVLIPTVLLFLSVIQIAASVLGRGVAVNTLQGDISREALLGSNDLPLSSDMSGTNISRLNLPGGGSIIIGKRKNSVPRLTPLVLTQDSFISTGIAVDENS</sequence>
<organism evidence="2">
    <name type="scientific">freshwater metagenome</name>
    <dbReference type="NCBI Taxonomy" id="449393"/>
    <lineage>
        <taxon>unclassified sequences</taxon>
        <taxon>metagenomes</taxon>
        <taxon>ecological metagenomes</taxon>
    </lineage>
</organism>
<name>A0A6J6QCG2_9ZZZZ</name>